<evidence type="ECO:0000313" key="1">
    <source>
        <dbReference type="EMBL" id="AGF85314.1"/>
    </source>
</evidence>
<dbReference type="Proteomes" id="UP000241071">
    <property type="component" value="Segment"/>
</dbReference>
<evidence type="ECO:0000313" key="2">
    <source>
        <dbReference type="Proteomes" id="UP000241071"/>
    </source>
</evidence>
<reference evidence="1 2" key="1">
    <citation type="submission" date="2012-10" db="EMBL/GenBank/DDBJ databases">
        <title>Complete genome sequence of Moumouvirus goulette.</title>
        <authorList>
            <person name="Fournous G."/>
            <person name="Bougalmi M."/>
            <person name="Colson P."/>
        </authorList>
    </citation>
    <scope>NUCLEOTIDE SEQUENCE [LARGE SCALE GENOMIC DNA]</scope>
</reference>
<dbReference type="Gene3D" id="1.25.40.20">
    <property type="entry name" value="Ankyrin repeat-containing domain"/>
    <property type="match status" value="1"/>
</dbReference>
<sequence>MCSKIYFILTKEKVYNPNTMSGHIVYKPDRIFYNLRDNIYMHEIYLQKNDPDFYLEKNEYYCKVNMITLGNIYDLRDPKTWRYMILIGIKIHEFYKDILNWAVERGYLEIIKYFVESGIDINMDINIVGCNMLILASKKRNLQIV</sequence>
<gene>
    <name evidence="1" type="ORF">glt_00505</name>
</gene>
<proteinExistence type="predicted"/>
<protein>
    <submittedName>
        <fullName evidence="1">Repeat protein</fullName>
    </submittedName>
</protein>
<dbReference type="InterPro" id="IPR036770">
    <property type="entry name" value="Ankyrin_rpt-contain_sf"/>
</dbReference>
<name>M1PBK3_9VIRU</name>
<dbReference type="EMBL" id="KC008572">
    <property type="protein sequence ID" value="AGF85314.1"/>
    <property type="molecule type" value="Genomic_DNA"/>
</dbReference>
<accession>M1PBK3</accession>
<organism evidence="1 2">
    <name type="scientific">Moumouvirus goulette</name>
    <dbReference type="NCBI Taxonomy" id="1247379"/>
    <lineage>
        <taxon>Viruses</taxon>
        <taxon>Varidnaviria</taxon>
        <taxon>Bamfordvirae</taxon>
        <taxon>Nucleocytoviricota</taxon>
        <taxon>Megaviricetes</taxon>
        <taxon>Imitervirales</taxon>
        <taxon>Mimiviridae</taxon>
        <taxon>Megamimivirinae</taxon>
        <taxon>Moumouvirus</taxon>
        <taxon>Moumouvirus goulettemassiliense</taxon>
    </lineage>
</organism>
<keyword evidence="2" id="KW-1185">Reference proteome</keyword>
<dbReference type="SUPFAM" id="SSF48403">
    <property type="entry name" value="Ankyrin repeat"/>
    <property type="match status" value="1"/>
</dbReference>